<evidence type="ECO:0000256" key="13">
    <source>
        <dbReference type="ARBA" id="ARBA00064647"/>
    </source>
</evidence>
<evidence type="ECO:0000256" key="9">
    <source>
        <dbReference type="ARBA" id="ARBA00023128"/>
    </source>
</evidence>
<evidence type="ECO:0000256" key="8">
    <source>
        <dbReference type="ARBA" id="ARBA00023065"/>
    </source>
</evidence>
<dbReference type="InterPro" id="IPR001421">
    <property type="entry name" value="ATP8_metazoa"/>
</dbReference>
<evidence type="ECO:0000256" key="10">
    <source>
        <dbReference type="ARBA" id="ARBA00023136"/>
    </source>
</evidence>
<dbReference type="GO" id="GO:0015986">
    <property type="term" value="P:proton motive force-driven ATP synthesis"/>
    <property type="evidence" value="ECO:0007669"/>
    <property type="project" value="InterPro"/>
</dbReference>
<keyword evidence="8 14" id="KW-0406">Ion transport</keyword>
<evidence type="ECO:0000256" key="6">
    <source>
        <dbReference type="ARBA" id="ARBA00022781"/>
    </source>
</evidence>
<geneLocation type="mitochondrion" evidence="16"/>
<keyword evidence="9 14" id="KW-0496">Mitochondrion</keyword>
<comment type="subcellular location">
    <subcellularLocation>
        <location evidence="1 14">Mitochondrion membrane</location>
        <topology evidence="1 14">Single-pass membrane protein</topology>
    </subcellularLocation>
</comment>
<dbReference type="PANTHER" id="PTHR39937:SF1">
    <property type="entry name" value="ATP SYNTHASE PROTEIN 8"/>
    <property type="match status" value="1"/>
</dbReference>
<protein>
    <recommendedName>
        <fullName evidence="14">ATP synthase complex subunit 8</fullName>
    </recommendedName>
</protein>
<evidence type="ECO:0000256" key="12">
    <source>
        <dbReference type="ARBA" id="ARBA00053067"/>
    </source>
</evidence>
<evidence type="ECO:0000256" key="5">
    <source>
        <dbReference type="ARBA" id="ARBA00022692"/>
    </source>
</evidence>
<comment type="similarity">
    <text evidence="2 14">Belongs to the ATPase protein 8 family.</text>
</comment>
<evidence type="ECO:0000256" key="1">
    <source>
        <dbReference type="ARBA" id="ARBA00004304"/>
    </source>
</evidence>
<evidence type="ECO:0000256" key="15">
    <source>
        <dbReference type="SAM" id="Phobius"/>
    </source>
</evidence>
<dbReference type="InterPro" id="IPR050635">
    <property type="entry name" value="ATPase_protein_8"/>
</dbReference>
<proteinExistence type="inferred from homology"/>
<keyword evidence="6 14" id="KW-0375">Hydrogen ion transport</keyword>
<sequence>MPQLNPSPWFMIFMLSWLTLLMLTLTKIMNYTTPNEPTLTNAKKHKTESWNWPW</sequence>
<keyword evidence="10 15" id="KW-0472">Membrane</keyword>
<dbReference type="AlphaFoldDB" id="V5XVA5"/>
<evidence type="ECO:0000313" key="16">
    <source>
        <dbReference type="EMBL" id="BAO08992.1"/>
    </source>
</evidence>
<keyword evidence="11" id="KW-0066">ATP synthesis</keyword>
<evidence type="ECO:0000256" key="2">
    <source>
        <dbReference type="ARBA" id="ARBA00008892"/>
    </source>
</evidence>
<dbReference type="EMBL" id="AP011410">
    <property type="protein sequence ID" value="BAO08992.1"/>
    <property type="molecule type" value="Genomic_DNA"/>
</dbReference>
<dbReference type="GO" id="GO:0045259">
    <property type="term" value="C:proton-transporting ATP synthase complex"/>
    <property type="evidence" value="ECO:0007669"/>
    <property type="project" value="UniProtKB-KW"/>
</dbReference>
<accession>V5XVA5</accession>
<gene>
    <name evidence="16" type="primary">ATPase 8</name>
</gene>
<keyword evidence="7 15" id="KW-1133">Transmembrane helix</keyword>
<keyword evidence="3 14" id="KW-0813">Transport</keyword>
<evidence type="ECO:0000256" key="3">
    <source>
        <dbReference type="ARBA" id="ARBA00022448"/>
    </source>
</evidence>
<organism evidence="16">
    <name type="scientific">Garra flavatra</name>
    <dbReference type="NCBI Taxonomy" id="643389"/>
    <lineage>
        <taxon>Eukaryota</taxon>
        <taxon>Metazoa</taxon>
        <taxon>Chordata</taxon>
        <taxon>Craniata</taxon>
        <taxon>Vertebrata</taxon>
        <taxon>Euteleostomi</taxon>
        <taxon>Actinopterygii</taxon>
        <taxon>Neopterygii</taxon>
        <taxon>Teleostei</taxon>
        <taxon>Ostariophysi</taxon>
        <taxon>Cypriniformes</taxon>
        <taxon>Cyprinidae</taxon>
        <taxon>Labeoninae</taxon>
        <taxon>Garrini</taxon>
        <taxon>Garra</taxon>
    </lineage>
</organism>
<dbReference type="PANTHER" id="PTHR39937">
    <property type="entry name" value="ATP SYNTHASE PROTEIN 8"/>
    <property type="match status" value="1"/>
</dbReference>
<dbReference type="GO" id="GO:0015078">
    <property type="term" value="F:proton transmembrane transporter activity"/>
    <property type="evidence" value="ECO:0007669"/>
    <property type="project" value="InterPro"/>
</dbReference>
<evidence type="ECO:0000256" key="4">
    <source>
        <dbReference type="ARBA" id="ARBA00022547"/>
    </source>
</evidence>
<name>V5XVA5_9TELE</name>
<comment type="function">
    <text evidence="12">Subunit 8, of the mitochondrial membrane ATP synthase complex (F(1)F(0) ATP synthase or Complex V) that produces ATP from ADP in the presence of a proton gradient across the membrane which is generated by electron transport complexes of the respiratory chain. ATP synthase complex consist of a soluble F(1) head domain - the catalytic core - and a membrane F(1) domain - the membrane proton channel. These two domains are linked by a central stalk rotating inside the F(1) region and a stationary peripheral stalk. During catalysis, ATP synthesis in the catalytic domain of F(1) is coupled via a rotary mechanism of the central stalk subunits to proton translocation. In vivo, can only synthesize ATP although its ATP hydrolase activity can be activated artificially in vitro. Part of the complex F(0) domain.</text>
</comment>
<feature type="transmembrane region" description="Helical" evidence="15">
    <location>
        <begin position="6"/>
        <end position="25"/>
    </location>
</feature>
<comment type="subunit">
    <text evidence="13">Component of the ATP synthase complex composed at least of ATP5F1A/subunit alpha, ATP5F1B/subunit beta, ATP5MC1/subunit c (homooctomer), MT-ATP6/subunit a, MT-ATP8/subunit 8, ATP5ME/subunit e, ATP5MF/subunit f, ATP5MG/subunit g, ATP5MK/subunit k, ATP5MJ/subunit j, ATP5F1C/subunit gamma, ATP5F1D/subunit delta, ATP5F1E/subunit epsilon, ATP5PF/subunit F6, ATP5PB/subunit b, ATP5PD/subunit d, ATP5PO/subunit OSCP. ATP synthase complex consists of a soluble F(1) head domain (subunits alpha(3) and beta(3)) - the catalytic core - and a membrane F(0) domain - the membrane proton channel (subunits c, a, 8, e, f, g, k and j). These two domains are linked by a central stalk (subunits gamma, delta, and epsilon) rotating inside the F1 region and a stationary peripheral stalk (subunits F6, b, d, and OSCP).</text>
</comment>
<keyword evidence="5 14" id="KW-0812">Transmembrane</keyword>
<dbReference type="GO" id="GO:0031966">
    <property type="term" value="C:mitochondrial membrane"/>
    <property type="evidence" value="ECO:0007669"/>
    <property type="project" value="UniProtKB-SubCell"/>
</dbReference>
<dbReference type="Pfam" id="PF00895">
    <property type="entry name" value="ATP-synt_8"/>
    <property type="match status" value="1"/>
</dbReference>
<keyword evidence="4 14" id="KW-0138">CF(0)</keyword>
<reference evidence="16" key="1">
    <citation type="journal article" date="2012" name="Mol. Phylogenet. Evol.">
        <title>Molecular phylogeny of the cyprinid tribe Labeonini (Teleostei: Cypriniformes).</title>
        <authorList>
            <person name="Yang L."/>
            <person name="Arunachalam M."/>
            <person name="Sado T."/>
            <person name="Levin B.A."/>
            <person name="Golubtsov A.S."/>
            <person name="Freyhof J."/>
            <person name="Friel J.P."/>
            <person name="Chen W.-J."/>
            <person name="Hirt M.V."/>
            <person name="Manickam R."/>
            <person name="Agnew M.K."/>
            <person name="Simons A.M."/>
            <person name="Saitoh K."/>
            <person name="Miya M."/>
            <person name="Mayden R.L."/>
            <person name="He"/>
            <person name="S"/>
        </authorList>
    </citation>
    <scope>NUCLEOTIDE SEQUENCE</scope>
    <source>
        <strain evidence="16">CBM ZF 11648</strain>
    </source>
</reference>
<evidence type="ECO:0000256" key="11">
    <source>
        <dbReference type="ARBA" id="ARBA00023310"/>
    </source>
</evidence>
<evidence type="ECO:0000256" key="14">
    <source>
        <dbReference type="RuleBase" id="RU003661"/>
    </source>
</evidence>
<evidence type="ECO:0000256" key="7">
    <source>
        <dbReference type="ARBA" id="ARBA00022989"/>
    </source>
</evidence>